<dbReference type="AlphaFoldDB" id="A0A1Z5R8D1"/>
<dbReference type="PROSITE" id="PS51257">
    <property type="entry name" value="PROKAR_LIPOPROTEIN"/>
    <property type="match status" value="1"/>
</dbReference>
<dbReference type="OMA" id="FCILRAC"/>
<reference evidence="3 4" key="1">
    <citation type="journal article" date="2009" name="Nature">
        <title>The Sorghum bicolor genome and the diversification of grasses.</title>
        <authorList>
            <person name="Paterson A.H."/>
            <person name="Bowers J.E."/>
            <person name="Bruggmann R."/>
            <person name="Dubchak I."/>
            <person name="Grimwood J."/>
            <person name="Gundlach H."/>
            <person name="Haberer G."/>
            <person name="Hellsten U."/>
            <person name="Mitros T."/>
            <person name="Poliakov A."/>
            <person name="Schmutz J."/>
            <person name="Spannagl M."/>
            <person name="Tang H."/>
            <person name="Wang X."/>
            <person name="Wicker T."/>
            <person name="Bharti A.K."/>
            <person name="Chapman J."/>
            <person name="Feltus F.A."/>
            <person name="Gowik U."/>
            <person name="Grigoriev I.V."/>
            <person name="Lyons E."/>
            <person name="Maher C.A."/>
            <person name="Martis M."/>
            <person name="Narechania A."/>
            <person name="Otillar R.P."/>
            <person name="Penning B.W."/>
            <person name="Salamov A.A."/>
            <person name="Wang Y."/>
            <person name="Zhang L."/>
            <person name="Carpita N.C."/>
            <person name="Freeling M."/>
            <person name="Gingle A.R."/>
            <person name="Hash C.T."/>
            <person name="Keller B."/>
            <person name="Klein P."/>
            <person name="Kresovich S."/>
            <person name="McCann M.C."/>
            <person name="Ming R."/>
            <person name="Peterson D.G."/>
            <person name="Mehboob-ur-Rahman"/>
            <person name="Ware D."/>
            <person name="Westhoff P."/>
            <person name="Mayer K.F."/>
            <person name="Messing J."/>
            <person name="Rokhsar D.S."/>
        </authorList>
    </citation>
    <scope>NUCLEOTIDE SEQUENCE [LARGE SCALE GENOMIC DNA]</scope>
    <source>
        <strain evidence="4">cv. BTx623</strain>
    </source>
</reference>
<name>A0A1Z5R8D1_SORBI</name>
<sequence>MKSCWANLLSVMVILSLILFGCLYFPCCHALSKIGDTGTYRNSRPTNRKSKASEVSNTPAPESNIRLRFCILRACGNDDCYCCLNLRPIVCYTTLPACQLVCPPCSPVCRPGHRHSLAPTSTMEGRP</sequence>
<feature type="region of interest" description="Disordered" evidence="1">
    <location>
        <begin position="39"/>
        <end position="59"/>
    </location>
</feature>
<dbReference type="InParanoid" id="A0A1Z5R8D1"/>
<keyword evidence="4" id="KW-1185">Reference proteome</keyword>
<reference evidence="4" key="2">
    <citation type="journal article" date="2018" name="Plant J.">
        <title>The Sorghum bicolor reference genome: improved assembly, gene annotations, a transcriptome atlas, and signatures of genome organization.</title>
        <authorList>
            <person name="McCormick R.F."/>
            <person name="Truong S.K."/>
            <person name="Sreedasyam A."/>
            <person name="Jenkins J."/>
            <person name="Shu S."/>
            <person name="Sims D."/>
            <person name="Kennedy M."/>
            <person name="Amirebrahimi M."/>
            <person name="Weers B.D."/>
            <person name="McKinley B."/>
            <person name="Mattison A."/>
            <person name="Morishige D.T."/>
            <person name="Grimwood J."/>
            <person name="Schmutz J."/>
            <person name="Mullet J.E."/>
        </authorList>
    </citation>
    <scope>NUCLEOTIDE SEQUENCE [LARGE SCALE GENOMIC DNA]</scope>
    <source>
        <strain evidence="4">cv. BTx623</strain>
    </source>
</reference>
<proteinExistence type="predicted"/>
<dbReference type="Gramene" id="OQU79701">
    <property type="protein sequence ID" value="OQU79701"/>
    <property type="gene ID" value="SORBI_3008G182350"/>
</dbReference>
<dbReference type="EMBL" id="CM000767">
    <property type="protein sequence ID" value="OQU79701.1"/>
    <property type="molecule type" value="Genomic_DNA"/>
</dbReference>
<gene>
    <name evidence="3" type="ORF">SORBI_3008G182350</name>
</gene>
<protein>
    <submittedName>
        <fullName evidence="3">Uncharacterized protein</fullName>
    </submittedName>
</protein>
<dbReference type="Proteomes" id="UP000000768">
    <property type="component" value="Chromosome 8"/>
</dbReference>
<evidence type="ECO:0000256" key="1">
    <source>
        <dbReference type="SAM" id="MobiDB-lite"/>
    </source>
</evidence>
<feature type="chain" id="PRO_5012825868" evidence="2">
    <location>
        <begin position="31"/>
        <end position="127"/>
    </location>
</feature>
<evidence type="ECO:0000313" key="3">
    <source>
        <dbReference type="EMBL" id="OQU79701.1"/>
    </source>
</evidence>
<evidence type="ECO:0000313" key="4">
    <source>
        <dbReference type="Proteomes" id="UP000000768"/>
    </source>
</evidence>
<keyword evidence="2" id="KW-0732">Signal</keyword>
<feature type="signal peptide" evidence="2">
    <location>
        <begin position="1"/>
        <end position="30"/>
    </location>
</feature>
<evidence type="ECO:0000256" key="2">
    <source>
        <dbReference type="SAM" id="SignalP"/>
    </source>
</evidence>
<organism evidence="3 4">
    <name type="scientific">Sorghum bicolor</name>
    <name type="common">Sorghum</name>
    <name type="synonym">Sorghum vulgare</name>
    <dbReference type="NCBI Taxonomy" id="4558"/>
    <lineage>
        <taxon>Eukaryota</taxon>
        <taxon>Viridiplantae</taxon>
        <taxon>Streptophyta</taxon>
        <taxon>Embryophyta</taxon>
        <taxon>Tracheophyta</taxon>
        <taxon>Spermatophyta</taxon>
        <taxon>Magnoliopsida</taxon>
        <taxon>Liliopsida</taxon>
        <taxon>Poales</taxon>
        <taxon>Poaceae</taxon>
        <taxon>PACMAD clade</taxon>
        <taxon>Panicoideae</taxon>
        <taxon>Andropogonodae</taxon>
        <taxon>Andropogoneae</taxon>
        <taxon>Sorghinae</taxon>
        <taxon>Sorghum</taxon>
    </lineage>
</organism>
<accession>A0A1Z5R8D1</accession>